<dbReference type="PROSITE" id="PS00675">
    <property type="entry name" value="SIGMA54_INTERACT_1"/>
    <property type="match status" value="1"/>
</dbReference>
<evidence type="ECO:0000256" key="4">
    <source>
        <dbReference type="ARBA" id="ARBA00023125"/>
    </source>
</evidence>
<dbReference type="InterPro" id="IPR011006">
    <property type="entry name" value="CheY-like_superfamily"/>
</dbReference>
<dbReference type="Pfam" id="PF25601">
    <property type="entry name" value="AAA_lid_14"/>
    <property type="match status" value="1"/>
</dbReference>
<feature type="domain" description="Response regulatory" evidence="8">
    <location>
        <begin position="6"/>
        <end position="120"/>
    </location>
</feature>
<dbReference type="PROSITE" id="PS50045">
    <property type="entry name" value="SIGMA54_INTERACT_4"/>
    <property type="match status" value="1"/>
</dbReference>
<sequence>MLYNKSVLIIDDEKKLVKSLSITLENLGISTYKAYNGKTGFEIALKTKPKIILLDMRLPDINGLELLKDLKTELPDTVVVIISAYGDVRTAINAAKNGATDFLTKPFDINDIINLIKDVNTLNNNCNDIEILNQLIGESQIIKNLKNNLVRIAKSSTDKILIYGETGTGKSLIARAIHELSNRKNNPFVELNCSTIPTELFEAELFGAEKGSYTGAITRREGLVELANNGTLFLDEISELPLNLQSKFLSFLENKKFRPLGSKNELYANVRIIAATNKDLSDLVEYGEFRADLYYRLNIITVHIPPLRERIEDIPLLCEYFVNHFAFKENTKKIVLTDEVLKIFKNYMWPGNIRELRNLIERLTILYPGETITQQHLPPEFYHTQDNFKHDSQLKAHNSDSILKEKLMTTEYNLILEALKTTNYHKSKAAELLGISRHALKRKLKKYGIS</sequence>
<dbReference type="InterPro" id="IPR009057">
    <property type="entry name" value="Homeodomain-like_sf"/>
</dbReference>
<dbReference type="EMBL" id="VFJB01000010">
    <property type="protein sequence ID" value="KAA0256858.1"/>
    <property type="molecule type" value="Genomic_DNA"/>
</dbReference>
<keyword evidence="1" id="KW-0547">Nucleotide-binding</keyword>
<dbReference type="GO" id="GO:0043565">
    <property type="term" value="F:sequence-specific DNA binding"/>
    <property type="evidence" value="ECO:0007669"/>
    <property type="project" value="InterPro"/>
</dbReference>
<keyword evidence="4" id="KW-0238">DNA-binding</keyword>
<dbReference type="AlphaFoldDB" id="A0A5A8F4W4"/>
<dbReference type="OrthoDB" id="9770562at2"/>
<dbReference type="InterPro" id="IPR025944">
    <property type="entry name" value="Sigma_54_int_dom_CS"/>
</dbReference>
<feature type="domain" description="Sigma-54 factor interaction" evidence="7">
    <location>
        <begin position="135"/>
        <end position="365"/>
    </location>
</feature>
<dbReference type="Pfam" id="PF02954">
    <property type="entry name" value="HTH_8"/>
    <property type="match status" value="1"/>
</dbReference>
<comment type="caution">
    <text evidence="9">The sequence shown here is derived from an EMBL/GenBank/DDBJ whole genome shotgun (WGS) entry which is preliminary data.</text>
</comment>
<accession>A0A5A8F4W4</accession>
<evidence type="ECO:0000259" key="7">
    <source>
        <dbReference type="PROSITE" id="PS50045"/>
    </source>
</evidence>
<dbReference type="Pfam" id="PF00072">
    <property type="entry name" value="Response_reg"/>
    <property type="match status" value="1"/>
</dbReference>
<protein>
    <submittedName>
        <fullName evidence="9">Sigma-54-dependent Fis family transcriptional regulator</fullName>
    </submittedName>
</protein>
<dbReference type="InterPro" id="IPR027417">
    <property type="entry name" value="P-loop_NTPase"/>
</dbReference>
<dbReference type="FunFam" id="3.40.50.300:FF:000006">
    <property type="entry name" value="DNA-binding transcriptional regulator NtrC"/>
    <property type="match status" value="1"/>
</dbReference>
<dbReference type="Gene3D" id="3.40.50.2300">
    <property type="match status" value="1"/>
</dbReference>
<organism evidence="9 10">
    <name type="scientific">Deferribacter autotrophicus</name>
    <dbReference type="NCBI Taxonomy" id="500465"/>
    <lineage>
        <taxon>Bacteria</taxon>
        <taxon>Pseudomonadati</taxon>
        <taxon>Deferribacterota</taxon>
        <taxon>Deferribacteres</taxon>
        <taxon>Deferribacterales</taxon>
        <taxon>Deferribacteraceae</taxon>
        <taxon>Deferribacter</taxon>
    </lineage>
</organism>
<evidence type="ECO:0000256" key="3">
    <source>
        <dbReference type="ARBA" id="ARBA00023015"/>
    </source>
</evidence>
<keyword evidence="10" id="KW-1185">Reference proteome</keyword>
<gene>
    <name evidence="9" type="ORF">FHQ18_12085</name>
</gene>
<keyword evidence="2" id="KW-0067">ATP-binding</keyword>
<dbReference type="GO" id="GO:0005524">
    <property type="term" value="F:ATP binding"/>
    <property type="evidence" value="ECO:0007669"/>
    <property type="project" value="UniProtKB-KW"/>
</dbReference>
<dbReference type="PROSITE" id="PS00676">
    <property type="entry name" value="SIGMA54_INTERACT_2"/>
    <property type="match status" value="1"/>
</dbReference>
<dbReference type="PRINTS" id="PR01590">
    <property type="entry name" value="HTHFIS"/>
</dbReference>
<dbReference type="PROSITE" id="PS00688">
    <property type="entry name" value="SIGMA54_INTERACT_3"/>
    <property type="match status" value="1"/>
</dbReference>
<dbReference type="Gene3D" id="3.40.50.300">
    <property type="entry name" value="P-loop containing nucleotide triphosphate hydrolases"/>
    <property type="match status" value="1"/>
</dbReference>
<feature type="modified residue" description="4-aspartylphosphate" evidence="6">
    <location>
        <position position="55"/>
    </location>
</feature>
<dbReference type="Gene3D" id="1.10.10.60">
    <property type="entry name" value="Homeodomain-like"/>
    <property type="match status" value="1"/>
</dbReference>
<dbReference type="InterPro" id="IPR058031">
    <property type="entry name" value="AAA_lid_NorR"/>
</dbReference>
<keyword evidence="5" id="KW-0804">Transcription</keyword>
<evidence type="ECO:0000256" key="6">
    <source>
        <dbReference type="PROSITE-ProRule" id="PRU00169"/>
    </source>
</evidence>
<dbReference type="SMART" id="SM00448">
    <property type="entry name" value="REC"/>
    <property type="match status" value="1"/>
</dbReference>
<dbReference type="InterPro" id="IPR025662">
    <property type="entry name" value="Sigma_54_int_dom_ATP-bd_1"/>
</dbReference>
<dbReference type="InterPro" id="IPR002197">
    <property type="entry name" value="HTH_Fis"/>
</dbReference>
<dbReference type="SMART" id="SM00382">
    <property type="entry name" value="AAA"/>
    <property type="match status" value="1"/>
</dbReference>
<dbReference type="InterPro" id="IPR001789">
    <property type="entry name" value="Sig_transdc_resp-reg_receiver"/>
</dbReference>
<dbReference type="GO" id="GO:0000160">
    <property type="term" value="P:phosphorelay signal transduction system"/>
    <property type="evidence" value="ECO:0007669"/>
    <property type="project" value="InterPro"/>
</dbReference>
<dbReference type="CDD" id="cd00009">
    <property type="entry name" value="AAA"/>
    <property type="match status" value="1"/>
</dbReference>
<name>A0A5A8F4W4_9BACT</name>
<dbReference type="PROSITE" id="PS50110">
    <property type="entry name" value="RESPONSE_REGULATORY"/>
    <property type="match status" value="1"/>
</dbReference>
<dbReference type="PANTHER" id="PTHR32071">
    <property type="entry name" value="TRANSCRIPTIONAL REGULATORY PROTEIN"/>
    <property type="match status" value="1"/>
</dbReference>
<dbReference type="Pfam" id="PF00158">
    <property type="entry name" value="Sigma54_activat"/>
    <property type="match status" value="1"/>
</dbReference>
<evidence type="ECO:0000256" key="2">
    <source>
        <dbReference type="ARBA" id="ARBA00022840"/>
    </source>
</evidence>
<proteinExistence type="predicted"/>
<dbReference type="CDD" id="cd17536">
    <property type="entry name" value="REC_YesN-like"/>
    <property type="match status" value="1"/>
</dbReference>
<evidence type="ECO:0000256" key="5">
    <source>
        <dbReference type="ARBA" id="ARBA00023163"/>
    </source>
</evidence>
<dbReference type="InterPro" id="IPR002078">
    <property type="entry name" value="Sigma_54_int"/>
</dbReference>
<evidence type="ECO:0000259" key="8">
    <source>
        <dbReference type="PROSITE" id="PS50110"/>
    </source>
</evidence>
<dbReference type="RefSeq" id="WP_149267438.1">
    <property type="nucleotide sequence ID" value="NZ_VFJB01000010.1"/>
</dbReference>
<dbReference type="InterPro" id="IPR025943">
    <property type="entry name" value="Sigma_54_int_dom_ATP-bd_2"/>
</dbReference>
<evidence type="ECO:0000313" key="10">
    <source>
        <dbReference type="Proteomes" id="UP000322876"/>
    </source>
</evidence>
<keyword evidence="6" id="KW-0597">Phosphoprotein</keyword>
<evidence type="ECO:0000256" key="1">
    <source>
        <dbReference type="ARBA" id="ARBA00022741"/>
    </source>
</evidence>
<dbReference type="Proteomes" id="UP000322876">
    <property type="component" value="Unassembled WGS sequence"/>
</dbReference>
<evidence type="ECO:0000313" key="9">
    <source>
        <dbReference type="EMBL" id="KAA0256858.1"/>
    </source>
</evidence>
<dbReference type="GO" id="GO:0006355">
    <property type="term" value="P:regulation of DNA-templated transcription"/>
    <property type="evidence" value="ECO:0007669"/>
    <property type="project" value="InterPro"/>
</dbReference>
<dbReference type="InterPro" id="IPR003593">
    <property type="entry name" value="AAA+_ATPase"/>
</dbReference>
<dbReference type="SUPFAM" id="SSF52540">
    <property type="entry name" value="P-loop containing nucleoside triphosphate hydrolases"/>
    <property type="match status" value="1"/>
</dbReference>
<keyword evidence="3" id="KW-0805">Transcription regulation</keyword>
<dbReference type="Gene3D" id="1.10.8.60">
    <property type="match status" value="1"/>
</dbReference>
<dbReference type="SUPFAM" id="SSF46689">
    <property type="entry name" value="Homeodomain-like"/>
    <property type="match status" value="1"/>
</dbReference>
<reference evidence="9 10" key="1">
    <citation type="submission" date="2019-06" db="EMBL/GenBank/DDBJ databases">
        <title>Genomic insights into carbon and energy metabolism of Deferribacter autotrophicus revealed new metabolic traits in the phylum Deferribacteres.</title>
        <authorList>
            <person name="Slobodkin A.I."/>
            <person name="Slobodkina G.B."/>
            <person name="Allioux M."/>
            <person name="Alain K."/>
            <person name="Jebbar M."/>
            <person name="Shadrin V."/>
            <person name="Kublanov I.V."/>
            <person name="Toshchakov S.V."/>
            <person name="Bonch-Osmolovskaya E.A."/>
        </authorList>
    </citation>
    <scope>NUCLEOTIDE SEQUENCE [LARGE SCALE GENOMIC DNA]</scope>
    <source>
        <strain evidence="9 10">SL50</strain>
    </source>
</reference>
<dbReference type="SUPFAM" id="SSF52172">
    <property type="entry name" value="CheY-like"/>
    <property type="match status" value="1"/>
</dbReference>